<evidence type="ECO:0000259" key="20">
    <source>
        <dbReference type="PROSITE" id="PS50110"/>
    </source>
</evidence>
<dbReference type="Pfam" id="PF01627">
    <property type="entry name" value="Hpt"/>
    <property type="match status" value="1"/>
</dbReference>
<dbReference type="EMBL" id="QKRA01000001">
    <property type="protein sequence ID" value="RDL46155.1"/>
    <property type="molecule type" value="Genomic_DNA"/>
</dbReference>
<dbReference type="SMART" id="SM00387">
    <property type="entry name" value="HATPase_c"/>
    <property type="match status" value="1"/>
</dbReference>
<dbReference type="InterPro" id="IPR035965">
    <property type="entry name" value="PAS-like_dom_sf"/>
</dbReference>
<feature type="domain" description="Response regulatory" evidence="20">
    <location>
        <begin position="1033"/>
        <end position="1151"/>
    </location>
</feature>
<dbReference type="Gene3D" id="1.10.287.130">
    <property type="match status" value="1"/>
</dbReference>
<evidence type="ECO:0000256" key="5">
    <source>
        <dbReference type="ARBA" id="ARBA00022553"/>
    </source>
</evidence>
<dbReference type="Pfam" id="PF21623">
    <property type="entry name" value="HK_sensor_dom_bact"/>
    <property type="match status" value="1"/>
</dbReference>
<dbReference type="PROSITE" id="PS50112">
    <property type="entry name" value="PAS"/>
    <property type="match status" value="2"/>
</dbReference>
<dbReference type="PROSITE" id="PS50110">
    <property type="entry name" value="RESPONSE_REGULATORY"/>
    <property type="match status" value="1"/>
</dbReference>
<keyword evidence="5 17" id="KW-0597">Phosphoprotein</keyword>
<dbReference type="OrthoDB" id="6110612at2"/>
<dbReference type="NCBIfam" id="TIGR00229">
    <property type="entry name" value="sensory_box"/>
    <property type="match status" value="2"/>
</dbReference>
<keyword evidence="7 18" id="KW-0812">Transmembrane</keyword>
<dbReference type="GO" id="GO:0000155">
    <property type="term" value="F:phosphorelay sensor kinase activity"/>
    <property type="evidence" value="ECO:0007669"/>
    <property type="project" value="InterPro"/>
</dbReference>
<dbReference type="EC" id="2.7.13.3" evidence="3"/>
<evidence type="ECO:0000259" key="19">
    <source>
        <dbReference type="PROSITE" id="PS50109"/>
    </source>
</evidence>
<evidence type="ECO:0000256" key="13">
    <source>
        <dbReference type="ARBA" id="ARBA00023136"/>
    </source>
</evidence>
<keyword evidence="25" id="KW-1185">Reference proteome</keyword>
<dbReference type="InterPro" id="IPR029151">
    <property type="entry name" value="Sensor-like_sf"/>
</dbReference>
<dbReference type="CDD" id="cd00082">
    <property type="entry name" value="HisKA"/>
    <property type="match status" value="1"/>
</dbReference>
<dbReference type="CDD" id="cd16922">
    <property type="entry name" value="HATPase_EvgS-ArcB-TorS-like"/>
    <property type="match status" value="1"/>
</dbReference>
<evidence type="ECO:0000256" key="8">
    <source>
        <dbReference type="ARBA" id="ARBA00022741"/>
    </source>
</evidence>
<dbReference type="InterPro" id="IPR001789">
    <property type="entry name" value="Sig_transdc_resp-reg_receiver"/>
</dbReference>
<dbReference type="SMART" id="SM00086">
    <property type="entry name" value="PAC"/>
    <property type="match status" value="3"/>
</dbReference>
<dbReference type="InterPro" id="IPR013767">
    <property type="entry name" value="PAS_fold"/>
</dbReference>
<dbReference type="CDD" id="cd00130">
    <property type="entry name" value="PAS"/>
    <property type="match status" value="2"/>
</dbReference>
<dbReference type="SUPFAM" id="SSF55874">
    <property type="entry name" value="ATPase domain of HSP90 chaperone/DNA topoisomerase II/histidine kinase"/>
    <property type="match status" value="1"/>
</dbReference>
<keyword evidence="8" id="KW-0547">Nucleotide-binding</keyword>
<dbReference type="SUPFAM" id="SSF47384">
    <property type="entry name" value="Homodimeric domain of signal transducing histidine kinase"/>
    <property type="match status" value="1"/>
</dbReference>
<dbReference type="SMART" id="SM00091">
    <property type="entry name" value="PAS"/>
    <property type="match status" value="3"/>
</dbReference>
<dbReference type="InterPro" id="IPR001610">
    <property type="entry name" value="PAC"/>
</dbReference>
<dbReference type="InterPro" id="IPR011006">
    <property type="entry name" value="CheY-like_superfamily"/>
</dbReference>
<evidence type="ECO:0000256" key="6">
    <source>
        <dbReference type="ARBA" id="ARBA00022679"/>
    </source>
</evidence>
<dbReference type="Pfam" id="PF13426">
    <property type="entry name" value="PAS_9"/>
    <property type="match status" value="1"/>
</dbReference>
<evidence type="ECO:0000256" key="10">
    <source>
        <dbReference type="ARBA" id="ARBA00022840"/>
    </source>
</evidence>
<dbReference type="InterPro" id="IPR013655">
    <property type="entry name" value="PAS_fold_3"/>
</dbReference>
<evidence type="ECO:0000256" key="9">
    <source>
        <dbReference type="ARBA" id="ARBA00022777"/>
    </source>
</evidence>
<evidence type="ECO:0000256" key="15">
    <source>
        <dbReference type="ARBA" id="ARBA00068150"/>
    </source>
</evidence>
<dbReference type="CDD" id="cd17546">
    <property type="entry name" value="REC_hyHK_CKI1_RcsC-like"/>
    <property type="match status" value="1"/>
</dbReference>
<feature type="domain" description="PAC" evidence="22">
    <location>
        <begin position="414"/>
        <end position="466"/>
    </location>
</feature>
<evidence type="ECO:0000259" key="21">
    <source>
        <dbReference type="PROSITE" id="PS50112"/>
    </source>
</evidence>
<keyword evidence="9" id="KW-0418">Kinase</keyword>
<evidence type="ECO:0000256" key="7">
    <source>
        <dbReference type="ARBA" id="ARBA00022692"/>
    </source>
</evidence>
<dbReference type="Gene3D" id="3.30.565.10">
    <property type="entry name" value="Histidine kinase-like ATPase, C-terminal domain"/>
    <property type="match status" value="1"/>
</dbReference>
<dbReference type="Gene3D" id="1.20.120.160">
    <property type="entry name" value="HPT domain"/>
    <property type="match status" value="1"/>
</dbReference>
<dbReference type="PANTHER" id="PTHR45339:SF1">
    <property type="entry name" value="HYBRID SIGNAL TRANSDUCTION HISTIDINE KINASE J"/>
    <property type="match status" value="1"/>
</dbReference>
<dbReference type="GO" id="GO:0006355">
    <property type="term" value="P:regulation of DNA-templated transcription"/>
    <property type="evidence" value="ECO:0007669"/>
    <property type="project" value="InterPro"/>
</dbReference>
<dbReference type="Gene3D" id="3.40.50.2300">
    <property type="match status" value="1"/>
</dbReference>
<dbReference type="InterPro" id="IPR004358">
    <property type="entry name" value="Sig_transdc_His_kin-like_C"/>
</dbReference>
<evidence type="ECO:0000256" key="14">
    <source>
        <dbReference type="ARBA" id="ARBA00064003"/>
    </source>
</evidence>
<dbReference type="SMART" id="SM00388">
    <property type="entry name" value="HisKA"/>
    <property type="match status" value="1"/>
</dbReference>
<dbReference type="Proteomes" id="UP000254326">
    <property type="component" value="Unassembled WGS sequence"/>
</dbReference>
<dbReference type="InterPro" id="IPR036641">
    <property type="entry name" value="HPT_dom_sf"/>
</dbReference>
<evidence type="ECO:0000256" key="17">
    <source>
        <dbReference type="PROSITE-ProRule" id="PRU00169"/>
    </source>
</evidence>
<dbReference type="GO" id="GO:0005886">
    <property type="term" value="C:plasma membrane"/>
    <property type="evidence" value="ECO:0007669"/>
    <property type="project" value="UniProtKB-SubCell"/>
</dbReference>
<name>A0A370UEJ9_9GAMM</name>
<feature type="domain" description="HPt" evidence="23">
    <location>
        <begin position="1188"/>
        <end position="1285"/>
    </location>
</feature>
<dbReference type="InterPro" id="IPR000700">
    <property type="entry name" value="PAS-assoc_C"/>
</dbReference>
<feature type="modified residue" description="4-aspartylphosphate" evidence="17">
    <location>
        <position position="1084"/>
    </location>
</feature>
<dbReference type="Gene3D" id="3.30.450.20">
    <property type="entry name" value="PAS domain"/>
    <property type="match status" value="4"/>
</dbReference>
<protein>
    <recommendedName>
        <fullName evidence="15">Sensory/regulatory protein RpfC</fullName>
        <ecNumber evidence="3">2.7.13.3</ecNumber>
    </recommendedName>
</protein>
<dbReference type="Pfam" id="PF00072">
    <property type="entry name" value="Response_reg"/>
    <property type="match status" value="1"/>
</dbReference>
<keyword evidence="6" id="KW-0808">Transferase</keyword>
<dbReference type="InterPro" id="IPR003661">
    <property type="entry name" value="HisK_dim/P_dom"/>
</dbReference>
<comment type="subunit">
    <text evidence="14">At low DSF concentrations, interacts with RpfF.</text>
</comment>
<organism evidence="24 25">
    <name type="scientific">Marinomonas piezotolerans</name>
    <dbReference type="NCBI Taxonomy" id="2213058"/>
    <lineage>
        <taxon>Bacteria</taxon>
        <taxon>Pseudomonadati</taxon>
        <taxon>Pseudomonadota</taxon>
        <taxon>Gammaproteobacteria</taxon>
        <taxon>Oceanospirillales</taxon>
        <taxon>Oceanospirillaceae</taxon>
        <taxon>Marinomonas</taxon>
    </lineage>
</organism>
<keyword evidence="11 18" id="KW-1133">Transmembrane helix</keyword>
<accession>A0A370UEJ9</accession>
<dbReference type="Pfam" id="PF00989">
    <property type="entry name" value="PAS"/>
    <property type="match status" value="1"/>
</dbReference>
<proteinExistence type="predicted"/>
<dbReference type="SUPFAM" id="SSF47226">
    <property type="entry name" value="Histidine-containing phosphotransfer domain, HPT domain"/>
    <property type="match status" value="1"/>
</dbReference>
<dbReference type="PANTHER" id="PTHR45339">
    <property type="entry name" value="HYBRID SIGNAL TRANSDUCTION HISTIDINE KINASE J"/>
    <property type="match status" value="1"/>
</dbReference>
<feature type="domain" description="Histidine kinase" evidence="19">
    <location>
        <begin position="771"/>
        <end position="991"/>
    </location>
</feature>
<sequence length="1365" mass="151288">MKKPFHWKIVIILVGMLLFGSTYLAYVFQYGRLVTTEHTQLASSLNDNAQILQNELLEWESDLRILQTIPPIQGIIRATKNDGVDPLNQGKLEGWRKRLESIFSSYLQSQDSAFQMRYLSAKDGNEIVRVDKSASGVEAVTKDQLQYIGDRDYFYHITTENFSGIYVSDITLNREFGVIQRPHVPTVRLAIRVYAETSELFGFIIINLDVSNIINKLDLPAGGDSLFYITNDNNQFIYRSDSVKAFDFEFGQGSTLADVFPGVNLAGGSADTDNWLIEQTTVPLMEGLRSLTFTVAKSSDDLVAQANVYAFYSFLATLLVSALCLTLFASYRRNVRSQAQLAIERAQHSAIIDGSQDAIIGVTLDGRIKSWNQSAYRLFGYIKEEVLGARINSLFKESDIQDEVLKVLEGGEIKPFETQRMAKDGQMIDVSISASPIKDENGTIIGLSKIIRDIREQKKFARQLEAFNYSLEQQIRERTFELKKTYALQTAILSNSANSVIATDASGYITLFNPAAEKLLGYTADEILGKSTPALFHLSAEMEERAAELSLELGRQVQPNLDVFAAMASNNLNNVSEWTYVARSGQKIPVFLSISELYDIDGNIFGYLGIASDISELSKNRSQLETLKNQLSIASDIADIGIWSWNTATQEITWNARMYKLYDMEDGDDIDFDLWESMVAEEDRIKSTEHFVQLAQGVNDSSIIFNVITANGTHKVIHAAATIEYDEHTQVTSLVGINKDISDQVRYEEALKAAKEAADQSSKIKSEFVANMSHEIRTPMNAIIGLLELLRYTSLDEAQLDYVNKSGRAAQSLLHILNDILDFSKVEAGKLEMDPHPFKLMDLKENLTTVLTSTIDNKDLELEIEIDPQLPSFITLDSYRLQQIIINLAGNAIKFTAQGKVKVLFSYGRENQSDMLLIEVSDTGIGISQDKQKIIFEAFRQAETSTVREYGGTGLGLFITTSLVSMMGGELSLSSQVGAGTTFKVRIPFYDANDEQVPALGVQRPDESNGGNVSSSIDVPLKDDKTQRLKSVNILLVEDNAVNQLVAKKILELEGAEIHLAENGQEAVDSVGSHGKTYDVVLMDIQMPVLDGYEATKMIRQLDESSDIPIIAMTANAMTSDKQDAIDAGMDDYVSKPFNTDVLIETIQRCASLRCDMALERELAKPGLGSKIPSVLNVSEALTRLSGDEHIYTLALSSYLSDSNHLIAQLPRDLDASNADGVLSTLHTLRGASATIGADRLVNDIQTVEADIRGLNYTNYKQAFESVTSRHEEVCLAVERYLEDAKDRAPIIELAEQGGVTADDIIALNELLAQSNMKAVDAFSVLMQRTDNPYSDILTAIQNAVEQLEFDIAHDQLTAYLGASN</sequence>
<dbReference type="SUPFAM" id="SSF55785">
    <property type="entry name" value="PYP-like sensor domain (PAS domain)"/>
    <property type="match status" value="3"/>
</dbReference>
<keyword evidence="10" id="KW-0067">ATP-binding</keyword>
<keyword evidence="4" id="KW-1003">Cell membrane</keyword>
<evidence type="ECO:0000256" key="11">
    <source>
        <dbReference type="ARBA" id="ARBA00022989"/>
    </source>
</evidence>
<dbReference type="FunFam" id="1.10.287.130:FF:000002">
    <property type="entry name" value="Two-component osmosensing histidine kinase"/>
    <property type="match status" value="1"/>
</dbReference>
<keyword evidence="13 18" id="KW-0472">Membrane</keyword>
<feature type="modified residue" description="Phosphohistidine" evidence="16">
    <location>
        <position position="1227"/>
    </location>
</feature>
<dbReference type="SUPFAM" id="SSF52172">
    <property type="entry name" value="CheY-like"/>
    <property type="match status" value="1"/>
</dbReference>
<feature type="domain" description="PAC" evidence="22">
    <location>
        <begin position="574"/>
        <end position="626"/>
    </location>
</feature>
<dbReference type="InterPro" id="IPR036097">
    <property type="entry name" value="HisK_dim/P_sf"/>
</dbReference>
<feature type="domain" description="PAC" evidence="22">
    <location>
        <begin position="701"/>
        <end position="753"/>
    </location>
</feature>
<evidence type="ECO:0000256" key="2">
    <source>
        <dbReference type="ARBA" id="ARBA00004651"/>
    </source>
</evidence>
<comment type="catalytic activity">
    <reaction evidence="1">
        <text>ATP + protein L-histidine = ADP + protein N-phospho-L-histidine.</text>
        <dbReference type="EC" id="2.7.13.3"/>
    </reaction>
</comment>
<evidence type="ECO:0000256" key="4">
    <source>
        <dbReference type="ARBA" id="ARBA00022475"/>
    </source>
</evidence>
<keyword evidence="12" id="KW-0902">Two-component regulatory system</keyword>
<gene>
    <name evidence="24" type="ORF">DN730_03700</name>
</gene>
<dbReference type="SMART" id="SM00448">
    <property type="entry name" value="REC"/>
    <property type="match status" value="1"/>
</dbReference>
<dbReference type="RefSeq" id="WP_115466741.1">
    <property type="nucleotide sequence ID" value="NZ_QKRA01000001.1"/>
</dbReference>
<dbReference type="InterPro" id="IPR003594">
    <property type="entry name" value="HATPase_dom"/>
</dbReference>
<evidence type="ECO:0000256" key="16">
    <source>
        <dbReference type="PROSITE-ProRule" id="PRU00110"/>
    </source>
</evidence>
<comment type="subcellular location">
    <subcellularLocation>
        <location evidence="2">Cell membrane</location>
        <topology evidence="2">Multi-pass membrane protein</topology>
    </subcellularLocation>
</comment>
<reference evidence="24 25" key="1">
    <citation type="submission" date="2018-06" db="EMBL/GenBank/DDBJ databases">
        <title>Marinomonas sp. YLB-05 draft genome sequence.</title>
        <authorList>
            <person name="Yu L."/>
            <person name="Tang X."/>
        </authorList>
    </citation>
    <scope>NUCLEOTIDE SEQUENCE [LARGE SCALE GENOMIC DNA]</scope>
    <source>
        <strain evidence="24 25">YLB-05</strain>
    </source>
</reference>
<evidence type="ECO:0000256" key="18">
    <source>
        <dbReference type="SAM" id="Phobius"/>
    </source>
</evidence>
<evidence type="ECO:0000256" key="1">
    <source>
        <dbReference type="ARBA" id="ARBA00000085"/>
    </source>
</evidence>
<dbReference type="FunFam" id="3.30.565.10:FF:000010">
    <property type="entry name" value="Sensor histidine kinase RcsC"/>
    <property type="match status" value="1"/>
</dbReference>
<dbReference type="Pfam" id="PF02518">
    <property type="entry name" value="HATPase_c"/>
    <property type="match status" value="1"/>
</dbReference>
<feature type="domain" description="PAS" evidence="21">
    <location>
        <begin position="485"/>
        <end position="531"/>
    </location>
</feature>
<dbReference type="PROSITE" id="PS50113">
    <property type="entry name" value="PAC"/>
    <property type="match status" value="3"/>
</dbReference>
<dbReference type="PROSITE" id="PS50109">
    <property type="entry name" value="HIS_KIN"/>
    <property type="match status" value="1"/>
</dbReference>
<feature type="domain" description="PAS" evidence="21">
    <location>
        <begin position="344"/>
        <end position="399"/>
    </location>
</feature>
<dbReference type="Pfam" id="PF00512">
    <property type="entry name" value="HisKA"/>
    <property type="match status" value="1"/>
</dbReference>
<evidence type="ECO:0000256" key="12">
    <source>
        <dbReference type="ARBA" id="ARBA00023012"/>
    </source>
</evidence>
<dbReference type="InterPro" id="IPR000014">
    <property type="entry name" value="PAS"/>
</dbReference>
<dbReference type="GO" id="GO:0005524">
    <property type="term" value="F:ATP binding"/>
    <property type="evidence" value="ECO:0007669"/>
    <property type="project" value="UniProtKB-KW"/>
</dbReference>
<evidence type="ECO:0000313" key="25">
    <source>
        <dbReference type="Proteomes" id="UP000254326"/>
    </source>
</evidence>
<comment type="caution">
    <text evidence="24">The sequence shown here is derived from an EMBL/GenBank/DDBJ whole genome shotgun (WGS) entry which is preliminary data.</text>
</comment>
<dbReference type="Pfam" id="PF08447">
    <property type="entry name" value="PAS_3"/>
    <property type="match status" value="1"/>
</dbReference>
<evidence type="ECO:0000259" key="22">
    <source>
        <dbReference type="PROSITE" id="PS50113"/>
    </source>
</evidence>
<dbReference type="PROSITE" id="PS50894">
    <property type="entry name" value="HPT"/>
    <property type="match status" value="1"/>
</dbReference>
<evidence type="ECO:0000313" key="24">
    <source>
        <dbReference type="EMBL" id="RDL46155.1"/>
    </source>
</evidence>
<dbReference type="InterPro" id="IPR048760">
    <property type="entry name" value="VP0354-like_sensor_dom"/>
</dbReference>
<dbReference type="InterPro" id="IPR005467">
    <property type="entry name" value="His_kinase_dom"/>
</dbReference>
<feature type="transmembrane region" description="Helical" evidence="18">
    <location>
        <begin position="309"/>
        <end position="331"/>
    </location>
</feature>
<evidence type="ECO:0000259" key="23">
    <source>
        <dbReference type="PROSITE" id="PS50894"/>
    </source>
</evidence>
<dbReference type="InterPro" id="IPR008207">
    <property type="entry name" value="Sig_transdc_His_kin_Hpt_dom"/>
</dbReference>
<dbReference type="SUPFAM" id="SSF103190">
    <property type="entry name" value="Sensory domain-like"/>
    <property type="match status" value="1"/>
</dbReference>
<dbReference type="InterPro" id="IPR036890">
    <property type="entry name" value="HATPase_C_sf"/>
</dbReference>
<evidence type="ECO:0000256" key="3">
    <source>
        <dbReference type="ARBA" id="ARBA00012438"/>
    </source>
</evidence>
<dbReference type="PRINTS" id="PR00344">
    <property type="entry name" value="BCTRLSENSOR"/>
</dbReference>